<keyword evidence="3 10" id="KW-0028">Amino-acid biosynthesis</keyword>
<keyword evidence="8 10" id="KW-0464">Manganese</keyword>
<dbReference type="Gene3D" id="3.30.70.920">
    <property type="match status" value="1"/>
</dbReference>
<feature type="active site" description="Proton acceptor" evidence="10">
    <location>
        <position position="293"/>
    </location>
</feature>
<dbReference type="PROSITE" id="PS50991">
    <property type="entry name" value="PYR_CT"/>
    <property type="match status" value="1"/>
</dbReference>
<comment type="function">
    <text evidence="10">Catalyzes the aldol-type condensation of 2-oxoglutarate with acetyl-CoA to yield homocitrate. Carries out the first step of the alpha-aminoadipate (AAA) lysine biosynthesis pathway.</text>
</comment>
<evidence type="ECO:0000259" key="11">
    <source>
        <dbReference type="PROSITE" id="PS50991"/>
    </source>
</evidence>
<dbReference type="EC" id="2.3.3.14" evidence="2 10"/>
<feature type="binding site" evidence="10">
    <location>
        <position position="138"/>
    </location>
    <ligand>
        <name>2-oxoglutarate</name>
        <dbReference type="ChEBI" id="CHEBI:16810"/>
    </ligand>
</feature>
<protein>
    <recommendedName>
        <fullName evidence="2 10">Homocitrate synthase</fullName>
        <shortName evidence="10">HCS</shortName>
        <ecNumber evidence="2 10">2.3.3.14</ecNumber>
    </recommendedName>
</protein>
<sequence length="462" mass="50859">MRFLKVGILDSTLREGEQTPGVVFTTEQRVEIAKALSELGVSMIEAGHPAVSPDIYEGIKRIVKLKKEGEITPEIVGHSRAVKKDIEIAAELEVDRIAIFYGISDIHLKAKTGKTREEALNIIAEAVSYAKEHGAKVRFTAEDATRADLEYLTQVIKTARDAGADRIGIADTVGILYPAKTRELFSYLSKIPGVEYDIHAHNDLGLAVANSLAAVEGGATIIHATVNGLGERVGITPLQVIAAALKYHFNVEVVKLELLPKISSLIEKYSGIPTPPNFPITGDYAFLHKAGIHVQGILNDPRTYEFMPPETFGRNRDYVIDKYTGKHALKDRFERLGVSLSEEELEQVLAKIKSNPNVRFYRDVDLLEIAEEVTGRVLKPRPPEKVEALISIKCDSNVYTTAVTRKISVIPGVKEVMEISGDYDILAKIEAKDPIELNIIIESIRSVKGVSSTLTSLVLKKM</sequence>
<dbReference type="GeneID" id="10600923"/>
<evidence type="ECO:0000256" key="4">
    <source>
        <dbReference type="ARBA" id="ARBA00022679"/>
    </source>
</evidence>
<dbReference type="HOGENOM" id="CLU_022158_4_0_2"/>
<feature type="binding site" evidence="10">
    <location>
        <position position="14"/>
    </location>
    <ligand>
        <name>2-oxoglutarate</name>
        <dbReference type="ChEBI" id="CHEBI:16810"/>
    </ligand>
</feature>
<dbReference type="Proteomes" id="UP000008458">
    <property type="component" value="Chromosome"/>
</dbReference>
<feature type="binding site" evidence="10">
    <location>
        <position position="199"/>
    </location>
    <ligand>
        <name>Mg(2+)</name>
        <dbReference type="ChEBI" id="CHEBI:18420"/>
    </ligand>
</feature>
<keyword evidence="6 10" id="KW-0460">Magnesium</keyword>
<evidence type="ECO:0000256" key="10">
    <source>
        <dbReference type="HAMAP-Rule" id="MF_02222"/>
    </source>
</evidence>
<feature type="binding site" evidence="10">
    <location>
        <position position="201"/>
    </location>
    <ligand>
        <name>Mg(2+)</name>
        <dbReference type="ChEBI" id="CHEBI:18420"/>
    </ligand>
</feature>
<dbReference type="STRING" id="933801.Ahos_1431"/>
<dbReference type="Pfam" id="PF22617">
    <property type="entry name" value="HCS_D2"/>
    <property type="match status" value="1"/>
</dbReference>
<evidence type="ECO:0000256" key="8">
    <source>
        <dbReference type="ARBA" id="ARBA00023211"/>
    </source>
</evidence>
<comment type="catalytic activity">
    <reaction evidence="9">
        <text>acetyl-CoA + 2-oxoglutarate + H2O = (2R)-homocitrate + CoA + H(+)</text>
        <dbReference type="Rhea" id="RHEA:12929"/>
        <dbReference type="ChEBI" id="CHEBI:15377"/>
        <dbReference type="ChEBI" id="CHEBI:15378"/>
        <dbReference type="ChEBI" id="CHEBI:16810"/>
        <dbReference type="ChEBI" id="CHEBI:57287"/>
        <dbReference type="ChEBI" id="CHEBI:57288"/>
        <dbReference type="ChEBI" id="CHEBI:58884"/>
        <dbReference type="EC" id="2.3.3.14"/>
    </reaction>
    <physiologicalReaction direction="left-to-right" evidence="9">
        <dbReference type="Rhea" id="RHEA:12930"/>
    </physiologicalReaction>
</comment>
<dbReference type="InterPro" id="IPR000891">
    <property type="entry name" value="PYR_CT"/>
</dbReference>
<dbReference type="AlphaFoldDB" id="F4B512"/>
<accession>F4B512</accession>
<dbReference type="HAMAP" id="MF_02222">
    <property type="entry name" value="Homocitr_synth_fung_arch"/>
    <property type="match status" value="1"/>
</dbReference>
<keyword evidence="13" id="KW-1185">Reference proteome</keyword>
<dbReference type="GO" id="GO:0003852">
    <property type="term" value="F:2-isopropylmalate synthase activity"/>
    <property type="evidence" value="ECO:0007669"/>
    <property type="project" value="TreeGrafter"/>
</dbReference>
<evidence type="ECO:0000256" key="6">
    <source>
        <dbReference type="ARBA" id="ARBA00022842"/>
    </source>
</evidence>
<evidence type="ECO:0000256" key="5">
    <source>
        <dbReference type="ARBA" id="ARBA00022723"/>
    </source>
</evidence>
<dbReference type="PANTHER" id="PTHR10277:SF63">
    <property type="entry name" value="HOMOCITRATE SYNTHASE"/>
    <property type="match status" value="1"/>
</dbReference>
<dbReference type="InterPro" id="IPR050073">
    <property type="entry name" value="2-IPM_HCS-like"/>
</dbReference>
<comment type="pathway">
    <text evidence="1 10">Amino-acid biosynthesis; L-lysine biosynthesis via AAA pathway; L-alpha-aminoadipate from 2-oxoglutarate: step 1/5.</text>
</comment>
<dbReference type="RefSeq" id="WP_013776229.1">
    <property type="nucleotide sequence ID" value="NC_015518.1"/>
</dbReference>
<dbReference type="Pfam" id="PF00682">
    <property type="entry name" value="HMGL-like"/>
    <property type="match status" value="1"/>
</dbReference>
<dbReference type="PANTHER" id="PTHR10277">
    <property type="entry name" value="HOMOCITRATE SYNTHASE-RELATED"/>
    <property type="match status" value="1"/>
</dbReference>
<dbReference type="InterPro" id="IPR019887">
    <property type="entry name" value="Tscrpt_reg_AsnC/Lrp_C"/>
</dbReference>
<dbReference type="KEGG" id="aho:Ahos_1431"/>
<dbReference type="GO" id="GO:0019878">
    <property type="term" value="P:lysine biosynthetic process via aminoadipic acid"/>
    <property type="evidence" value="ECO:0007669"/>
    <property type="project" value="UniProtKB-UniRule"/>
</dbReference>
<dbReference type="NCBIfam" id="NF002085">
    <property type="entry name" value="PRK00915.1-2"/>
    <property type="match status" value="1"/>
</dbReference>
<comment type="similarity">
    <text evidence="10">Belongs to the alpha-IPM synthase/homocitrate synthase family. Homocitrate synthase LYS20/LYS21 subfamily.</text>
</comment>
<dbReference type="Gene3D" id="3.20.20.70">
    <property type="entry name" value="Aldolase class I"/>
    <property type="match status" value="1"/>
</dbReference>
<dbReference type="SUPFAM" id="SSF54909">
    <property type="entry name" value="Dimeric alpha+beta barrel"/>
    <property type="match status" value="1"/>
</dbReference>
<name>F4B512_ACIHW</name>
<feature type="domain" description="Pyruvate carboxyltransferase" evidence="11">
    <location>
        <begin position="6"/>
        <end position="260"/>
    </location>
</feature>
<proteinExistence type="inferred from homology"/>
<organism evidence="12 13">
    <name type="scientific">Acidianus hospitalis (strain W1)</name>
    <dbReference type="NCBI Taxonomy" id="933801"/>
    <lineage>
        <taxon>Archaea</taxon>
        <taxon>Thermoproteota</taxon>
        <taxon>Thermoprotei</taxon>
        <taxon>Sulfolobales</taxon>
        <taxon>Sulfolobaceae</taxon>
        <taxon>Acidianus</taxon>
    </lineage>
</organism>
<evidence type="ECO:0000313" key="13">
    <source>
        <dbReference type="Proteomes" id="UP000008458"/>
    </source>
</evidence>
<keyword evidence="4 10" id="KW-0808">Transferase</keyword>
<dbReference type="GO" id="GO:0009098">
    <property type="term" value="P:L-leucine biosynthetic process"/>
    <property type="evidence" value="ECO:0007669"/>
    <property type="project" value="TreeGrafter"/>
</dbReference>
<dbReference type="SUPFAM" id="SSF51569">
    <property type="entry name" value="Aldolase"/>
    <property type="match status" value="1"/>
</dbReference>
<dbReference type="GO" id="GO:0046872">
    <property type="term" value="F:metal ion binding"/>
    <property type="evidence" value="ECO:0007669"/>
    <property type="project" value="UniProtKB-KW"/>
</dbReference>
<dbReference type="NCBIfam" id="TIGR02146">
    <property type="entry name" value="LysS_fung_arch"/>
    <property type="match status" value="1"/>
</dbReference>
<evidence type="ECO:0000256" key="3">
    <source>
        <dbReference type="ARBA" id="ARBA00022605"/>
    </source>
</evidence>
<comment type="cofactor">
    <cofactor evidence="10">
        <name>Mg(2+)</name>
        <dbReference type="ChEBI" id="CHEBI:18420"/>
    </cofactor>
    <cofactor evidence="10">
        <name>Mn(2+)</name>
        <dbReference type="ChEBI" id="CHEBI:29035"/>
    </cofactor>
</comment>
<evidence type="ECO:0000313" key="12">
    <source>
        <dbReference type="EMBL" id="AEE94314.1"/>
    </source>
</evidence>
<dbReference type="InterPro" id="IPR011872">
    <property type="entry name" value="Homocitrate_synth"/>
</dbReference>
<dbReference type="InterPro" id="IPR011008">
    <property type="entry name" value="Dimeric_a/b-barrel"/>
</dbReference>
<keyword evidence="5 10" id="KW-0479">Metal-binding</keyword>
<feature type="binding site" evidence="10">
    <location>
        <position position="78"/>
    </location>
    <ligand>
        <name>2-oxoglutarate</name>
        <dbReference type="ChEBI" id="CHEBI:16810"/>
    </ligand>
</feature>
<dbReference type="EMBL" id="CP002535">
    <property type="protein sequence ID" value="AEE94314.1"/>
    <property type="molecule type" value="Genomic_DNA"/>
</dbReference>
<dbReference type="eggNOG" id="arCOG02092">
    <property type="taxonomic scope" value="Archaea"/>
</dbReference>
<evidence type="ECO:0000256" key="2">
    <source>
        <dbReference type="ARBA" id="ARBA00012974"/>
    </source>
</evidence>
<gene>
    <name evidence="12" type="ordered locus">Ahos_1431</name>
</gene>
<dbReference type="UniPathway" id="UPA00033">
    <property type="reaction ID" value="UER00028"/>
</dbReference>
<dbReference type="CDD" id="cd07940">
    <property type="entry name" value="DRE_TIM_IPMS"/>
    <property type="match status" value="1"/>
</dbReference>
<dbReference type="InterPro" id="IPR013785">
    <property type="entry name" value="Aldolase_TIM"/>
</dbReference>
<dbReference type="Gene3D" id="1.10.238.260">
    <property type="match status" value="1"/>
</dbReference>
<evidence type="ECO:0000256" key="7">
    <source>
        <dbReference type="ARBA" id="ARBA00023154"/>
    </source>
</evidence>
<dbReference type="InterPro" id="IPR054691">
    <property type="entry name" value="LeuA/HCS_post-cat"/>
</dbReference>
<feature type="binding site" evidence="10">
    <location>
        <position position="172"/>
    </location>
    <ligand>
        <name>2-oxoglutarate</name>
        <dbReference type="ChEBI" id="CHEBI:16810"/>
    </ligand>
</feature>
<feature type="binding site" evidence="10">
    <location>
        <position position="15"/>
    </location>
    <ligand>
        <name>Mg(2+)</name>
        <dbReference type="ChEBI" id="CHEBI:18420"/>
    </ligand>
</feature>
<dbReference type="GO" id="GO:0004410">
    <property type="term" value="F:homocitrate synthase activity"/>
    <property type="evidence" value="ECO:0007669"/>
    <property type="project" value="UniProtKB-UniRule"/>
</dbReference>
<reference evidence="12 13" key="1">
    <citation type="journal article" date="2011" name="Extremophiles">
        <title>Genomic analysis of Acidianus hospitalis W1 a host for studying crenarchaeal virus and plasmid life cycles.</title>
        <authorList>
            <person name="You X.Y."/>
            <person name="Liu C."/>
            <person name="Wang S.Y."/>
            <person name="Jiang C.Y."/>
            <person name="Shah S.A."/>
            <person name="Prangishvili D."/>
            <person name="She Q."/>
            <person name="Liu S.J."/>
            <person name="Garrett R.A."/>
        </authorList>
    </citation>
    <scope>NUCLEOTIDE SEQUENCE [LARGE SCALE GENOMIC DNA]</scope>
    <source>
        <strain evidence="12 13">W1</strain>
    </source>
</reference>
<evidence type="ECO:0000256" key="9">
    <source>
        <dbReference type="ARBA" id="ARBA00048363"/>
    </source>
</evidence>
<reference key="2">
    <citation type="journal article" date="2011" name="Extremophiles">
        <title>Genomic analyses of Acidianus hospitalis W1 a host for studying crenarchaeal virus and plasmid life cycles.</title>
        <authorList>
            <person name="You X.Y."/>
            <person name="Liu C."/>
            <person name="Wang S.Y."/>
            <person name="Jiang C.Y."/>
            <person name="Shah S.A."/>
            <person name="Prangishvili D."/>
            <person name="Liu S.J."/>
            <person name="Garrett R.A."/>
        </authorList>
    </citation>
    <scope>NUCLEOTIDE SEQUENCE</scope>
    <source>
        <strain>W1</strain>
    </source>
</reference>
<evidence type="ECO:0000256" key="1">
    <source>
        <dbReference type="ARBA" id="ARBA00004755"/>
    </source>
</evidence>
<keyword evidence="7 10" id="KW-0457">Lysine biosynthesis</keyword>
<dbReference type="Pfam" id="PF01037">
    <property type="entry name" value="AsnC_trans_reg"/>
    <property type="match status" value="1"/>
</dbReference>